<name>A0A1G7NGZ8_9BACT</name>
<dbReference type="Gene3D" id="3.40.30.10">
    <property type="entry name" value="Glutaredoxin"/>
    <property type="match status" value="1"/>
</dbReference>
<dbReference type="InterPro" id="IPR050553">
    <property type="entry name" value="Thioredoxin_ResA/DsbE_sf"/>
</dbReference>
<protein>
    <submittedName>
        <fullName evidence="3">Thiol-disulfide isomerase or thioredoxin</fullName>
    </submittedName>
</protein>
<accession>A0A1G7NGZ8</accession>
<dbReference type="GO" id="GO:0016853">
    <property type="term" value="F:isomerase activity"/>
    <property type="evidence" value="ECO:0007669"/>
    <property type="project" value="UniProtKB-KW"/>
</dbReference>
<dbReference type="STRING" id="659014.SAMN04487996_11250"/>
<keyword evidence="4" id="KW-1185">Reference proteome</keyword>
<dbReference type="Proteomes" id="UP000198748">
    <property type="component" value="Unassembled WGS sequence"/>
</dbReference>
<dbReference type="PANTHER" id="PTHR42852">
    <property type="entry name" value="THIOL:DISULFIDE INTERCHANGE PROTEIN DSBE"/>
    <property type="match status" value="1"/>
</dbReference>
<keyword evidence="1" id="KW-0676">Redox-active center</keyword>
<dbReference type="SUPFAM" id="SSF52833">
    <property type="entry name" value="Thioredoxin-like"/>
    <property type="match status" value="1"/>
</dbReference>
<dbReference type="OrthoDB" id="6399635at2"/>
<evidence type="ECO:0000313" key="3">
    <source>
        <dbReference type="EMBL" id="SDF73207.1"/>
    </source>
</evidence>
<dbReference type="CDD" id="cd02966">
    <property type="entry name" value="TlpA_like_family"/>
    <property type="match status" value="1"/>
</dbReference>
<dbReference type="GO" id="GO:0016491">
    <property type="term" value="F:oxidoreductase activity"/>
    <property type="evidence" value="ECO:0007669"/>
    <property type="project" value="InterPro"/>
</dbReference>
<dbReference type="PROSITE" id="PS00194">
    <property type="entry name" value="THIOREDOXIN_1"/>
    <property type="match status" value="1"/>
</dbReference>
<dbReference type="InterPro" id="IPR036249">
    <property type="entry name" value="Thioredoxin-like_sf"/>
</dbReference>
<dbReference type="EMBL" id="FNAN01000012">
    <property type="protein sequence ID" value="SDF73207.1"/>
    <property type="molecule type" value="Genomic_DNA"/>
</dbReference>
<evidence type="ECO:0000259" key="2">
    <source>
        <dbReference type="PROSITE" id="PS51352"/>
    </source>
</evidence>
<sequence length="490" mass="56002">MHFLINSSFQNILVDMRNTGLIIAVLILVVTYTLAPKAMSQSAPADTPSDYFNRFNTFTQRNLNEASALVCLQKLASNEKAIQSLRSLIHNSYAQVVINRSFSPGTDSAVIRERMQVRNFNKNLLIKIMEDTSKVLTHTINPLFLYSKTEDAANDNAKLASLTEQFIQEELSDADIYSNRAGRYGLMIYGKINSIPDLKPLSGKLFQNLYNHLEKGQIPALETSDRFKAEERAWFRYLFAYANYIQSEKESDSNKKKAYLKKAFDYSPDLADINRKSAYFYDMHLMLEKEKDSFQEDYLAFLTDHASGHDDLLSILLQITLQQPEYKSKLKSAYVNAKGNEASFGKYWMENVNRNAKMAPPISLSMLDKSKFSSKAGTGKWLLVDFWGTWCGPCRAEHPDMQKFYDSTIKTNTDKITFLTIACRDTEEKVTSYMTEKQFSFPVAMSDNQIEKTYKVAGYPIKLLVTPEGKYLIVPFGADWISFVKHYADL</sequence>
<dbReference type="PROSITE" id="PS51352">
    <property type="entry name" value="THIOREDOXIN_2"/>
    <property type="match status" value="1"/>
</dbReference>
<dbReference type="InterPro" id="IPR017937">
    <property type="entry name" value="Thioredoxin_CS"/>
</dbReference>
<dbReference type="InterPro" id="IPR000866">
    <property type="entry name" value="AhpC/TSA"/>
</dbReference>
<reference evidence="4" key="1">
    <citation type="submission" date="2016-10" db="EMBL/GenBank/DDBJ databases">
        <authorList>
            <person name="Varghese N."/>
            <person name="Submissions S."/>
        </authorList>
    </citation>
    <scope>NUCLEOTIDE SEQUENCE [LARGE SCALE GENOMIC DNA]</scope>
    <source>
        <strain evidence="4">DSM 25329</strain>
    </source>
</reference>
<dbReference type="InterPro" id="IPR013766">
    <property type="entry name" value="Thioredoxin_domain"/>
</dbReference>
<dbReference type="Pfam" id="PF00578">
    <property type="entry name" value="AhpC-TSA"/>
    <property type="match status" value="1"/>
</dbReference>
<organism evidence="3 4">
    <name type="scientific">Dyadobacter soli</name>
    <dbReference type="NCBI Taxonomy" id="659014"/>
    <lineage>
        <taxon>Bacteria</taxon>
        <taxon>Pseudomonadati</taxon>
        <taxon>Bacteroidota</taxon>
        <taxon>Cytophagia</taxon>
        <taxon>Cytophagales</taxon>
        <taxon>Spirosomataceae</taxon>
        <taxon>Dyadobacter</taxon>
    </lineage>
</organism>
<evidence type="ECO:0000313" key="4">
    <source>
        <dbReference type="Proteomes" id="UP000198748"/>
    </source>
</evidence>
<keyword evidence="3" id="KW-0413">Isomerase</keyword>
<feature type="domain" description="Thioredoxin" evidence="2">
    <location>
        <begin position="353"/>
        <end position="490"/>
    </location>
</feature>
<evidence type="ECO:0000256" key="1">
    <source>
        <dbReference type="ARBA" id="ARBA00023284"/>
    </source>
</evidence>
<dbReference type="AlphaFoldDB" id="A0A1G7NGZ8"/>
<dbReference type="GO" id="GO:0016209">
    <property type="term" value="F:antioxidant activity"/>
    <property type="evidence" value="ECO:0007669"/>
    <property type="project" value="InterPro"/>
</dbReference>
<gene>
    <name evidence="3" type="ORF">SAMN04487996_11250</name>
</gene>
<dbReference type="PANTHER" id="PTHR42852:SF13">
    <property type="entry name" value="PROTEIN DIPZ"/>
    <property type="match status" value="1"/>
</dbReference>
<proteinExistence type="predicted"/>